<dbReference type="Proteomes" id="UP000297245">
    <property type="component" value="Unassembled WGS sequence"/>
</dbReference>
<keyword evidence="3" id="KW-1185">Reference proteome</keyword>
<dbReference type="InterPro" id="IPR025476">
    <property type="entry name" value="Helitron_helicase-like"/>
</dbReference>
<feature type="domain" description="Helitron helicase-like" evidence="1">
    <location>
        <begin position="1"/>
        <end position="27"/>
    </location>
</feature>
<evidence type="ECO:0000313" key="3">
    <source>
        <dbReference type="Proteomes" id="UP000297245"/>
    </source>
</evidence>
<protein>
    <recommendedName>
        <fullName evidence="1">Helitron helicase-like domain-containing protein</fullName>
    </recommendedName>
</protein>
<organism evidence="2 3">
    <name type="scientific">Dendrothele bispora (strain CBS 962.96)</name>
    <dbReference type="NCBI Taxonomy" id="1314807"/>
    <lineage>
        <taxon>Eukaryota</taxon>
        <taxon>Fungi</taxon>
        <taxon>Dikarya</taxon>
        <taxon>Basidiomycota</taxon>
        <taxon>Agaricomycotina</taxon>
        <taxon>Agaricomycetes</taxon>
        <taxon>Agaricomycetidae</taxon>
        <taxon>Agaricales</taxon>
        <taxon>Agaricales incertae sedis</taxon>
        <taxon>Dendrothele</taxon>
    </lineage>
</organism>
<gene>
    <name evidence="2" type="ORF">K435DRAFT_587792</name>
</gene>
<feature type="non-terminal residue" evidence="2">
    <location>
        <position position="1"/>
    </location>
</feature>
<sequence length="289" mass="33242">GVFGEVSVYYGVVEAQGRGSLHIHLLIWLRQGLSPREIKQKFDTDTQWAKKLTEWYDDVFSQNLPEHTHEYVFKKGMYKRQPVMSRPPNPHSPEFWDQYKQDLRDVLENTAMIHEHGGTCYKHLPKNLRSIRDDDKDCRFQLPRSTNDKTHFDDDGNLVLRCNNGFVNGHNPLILAAQRCNMDAKPIGSGTVAMAMFQYIGNYTVKFTMDTAFVFSALCAAIKVLSENPPMDIDGNLDAYERSRQFLIKSANRLIAKRELSGQQIASKLIGTPNHYTNRSFPIFYWSAM</sequence>
<evidence type="ECO:0000313" key="2">
    <source>
        <dbReference type="EMBL" id="THU92694.1"/>
    </source>
</evidence>
<name>A0A4S8LT74_DENBC</name>
<dbReference type="EMBL" id="ML179270">
    <property type="protein sequence ID" value="THU92694.1"/>
    <property type="molecule type" value="Genomic_DNA"/>
</dbReference>
<feature type="non-terminal residue" evidence="2">
    <location>
        <position position="289"/>
    </location>
</feature>
<dbReference type="AlphaFoldDB" id="A0A4S8LT74"/>
<reference evidence="2 3" key="1">
    <citation type="journal article" date="2019" name="Nat. Ecol. Evol.">
        <title>Megaphylogeny resolves global patterns of mushroom evolution.</title>
        <authorList>
            <person name="Varga T."/>
            <person name="Krizsan K."/>
            <person name="Foldi C."/>
            <person name="Dima B."/>
            <person name="Sanchez-Garcia M."/>
            <person name="Sanchez-Ramirez S."/>
            <person name="Szollosi G.J."/>
            <person name="Szarkandi J.G."/>
            <person name="Papp V."/>
            <person name="Albert L."/>
            <person name="Andreopoulos W."/>
            <person name="Angelini C."/>
            <person name="Antonin V."/>
            <person name="Barry K.W."/>
            <person name="Bougher N.L."/>
            <person name="Buchanan P."/>
            <person name="Buyck B."/>
            <person name="Bense V."/>
            <person name="Catcheside P."/>
            <person name="Chovatia M."/>
            <person name="Cooper J."/>
            <person name="Damon W."/>
            <person name="Desjardin D."/>
            <person name="Finy P."/>
            <person name="Geml J."/>
            <person name="Haridas S."/>
            <person name="Hughes K."/>
            <person name="Justo A."/>
            <person name="Karasinski D."/>
            <person name="Kautmanova I."/>
            <person name="Kiss B."/>
            <person name="Kocsube S."/>
            <person name="Kotiranta H."/>
            <person name="LaButti K.M."/>
            <person name="Lechner B.E."/>
            <person name="Liimatainen K."/>
            <person name="Lipzen A."/>
            <person name="Lukacs Z."/>
            <person name="Mihaltcheva S."/>
            <person name="Morgado L.N."/>
            <person name="Niskanen T."/>
            <person name="Noordeloos M.E."/>
            <person name="Ohm R.A."/>
            <person name="Ortiz-Santana B."/>
            <person name="Ovrebo C."/>
            <person name="Racz N."/>
            <person name="Riley R."/>
            <person name="Savchenko A."/>
            <person name="Shiryaev A."/>
            <person name="Soop K."/>
            <person name="Spirin V."/>
            <person name="Szebenyi C."/>
            <person name="Tomsovsky M."/>
            <person name="Tulloss R.E."/>
            <person name="Uehling J."/>
            <person name="Grigoriev I.V."/>
            <person name="Vagvolgyi C."/>
            <person name="Papp T."/>
            <person name="Martin F.M."/>
            <person name="Miettinen O."/>
            <person name="Hibbett D.S."/>
            <person name="Nagy L.G."/>
        </authorList>
    </citation>
    <scope>NUCLEOTIDE SEQUENCE [LARGE SCALE GENOMIC DNA]</scope>
    <source>
        <strain evidence="2 3">CBS 962.96</strain>
    </source>
</reference>
<accession>A0A4S8LT74</accession>
<dbReference type="Pfam" id="PF14214">
    <property type="entry name" value="Helitron_like_N"/>
    <property type="match status" value="1"/>
</dbReference>
<proteinExistence type="predicted"/>
<dbReference type="OrthoDB" id="3267861at2759"/>
<evidence type="ECO:0000259" key="1">
    <source>
        <dbReference type="Pfam" id="PF14214"/>
    </source>
</evidence>